<keyword evidence="5 10" id="KW-0479">Metal-binding</keyword>
<evidence type="ECO:0000256" key="1">
    <source>
        <dbReference type="ARBA" id="ARBA00022475"/>
    </source>
</evidence>
<proteinExistence type="inferred from homology"/>
<dbReference type="EMBL" id="JAAONZ010000004">
    <property type="protein sequence ID" value="NHO65425.1"/>
    <property type="molecule type" value="Genomic_DNA"/>
</dbReference>
<gene>
    <name evidence="10" type="primary">lpxH</name>
    <name evidence="12" type="ORF">G8770_07725</name>
</gene>
<dbReference type="GO" id="GO:0030145">
    <property type="term" value="F:manganese ion binding"/>
    <property type="evidence" value="ECO:0007669"/>
    <property type="project" value="UniProtKB-UniRule"/>
</dbReference>
<keyword evidence="7 10" id="KW-0443">Lipid metabolism</keyword>
<dbReference type="InterPro" id="IPR029052">
    <property type="entry name" value="Metallo-depent_PP-like"/>
</dbReference>
<dbReference type="PANTHER" id="PTHR34990:SF1">
    <property type="entry name" value="UDP-2,3-DIACYLGLUCOSAMINE HYDROLASE"/>
    <property type="match status" value="1"/>
</dbReference>
<comment type="cofactor">
    <cofactor evidence="10">
        <name>Mn(2+)</name>
        <dbReference type="ChEBI" id="CHEBI:29035"/>
    </cofactor>
    <text evidence="10">Binds 2 Mn(2+) ions per subunit in a binuclear metal center.</text>
</comment>
<evidence type="ECO:0000256" key="8">
    <source>
        <dbReference type="ARBA" id="ARBA00023136"/>
    </source>
</evidence>
<keyword evidence="8 10" id="KW-0472">Membrane</keyword>
<sequence length="251" mass="28794">MTTLFISDLHLDASRPDITGAFERFMTQIAPSADALYILGDFFEAWIGDDDRNDFNQHIVNLLKRYTDSGKSLFLMVGNRDFLLGEEFARQCGATLLDDPTRIDLYGTATLLMHGDSLCTKDEEYMAFRLQARSTQWQQQLLAQPIEARRALARQLREQSKSMTSLKAEDIMDVTASEVLREMEDHRVTRMIHGHTHRPDRHSIKLTGSEGERIVLGDWHDHLWWLEAEPSGSLQQHKRPIDQPNLLVSTS</sequence>
<comment type="catalytic activity">
    <reaction evidence="10">
        <text>UDP-2-N,3-O-bis[(3R)-3-hydroxytetradecanoyl]-alpha-D-glucosamine + H2O = 2-N,3-O-bis[(3R)-3-hydroxytetradecanoyl]-alpha-D-glucosaminyl 1-phosphate + UMP + 2 H(+)</text>
        <dbReference type="Rhea" id="RHEA:25213"/>
        <dbReference type="ChEBI" id="CHEBI:15377"/>
        <dbReference type="ChEBI" id="CHEBI:15378"/>
        <dbReference type="ChEBI" id="CHEBI:57865"/>
        <dbReference type="ChEBI" id="CHEBI:57957"/>
        <dbReference type="ChEBI" id="CHEBI:78847"/>
        <dbReference type="EC" id="3.6.1.54"/>
    </reaction>
</comment>
<dbReference type="PANTHER" id="PTHR34990">
    <property type="entry name" value="UDP-2,3-DIACYLGLUCOSAMINE HYDROLASE-RELATED"/>
    <property type="match status" value="1"/>
</dbReference>
<keyword evidence="2 10" id="KW-0444">Lipid biosynthesis</keyword>
<dbReference type="EC" id="3.6.1.54" evidence="10"/>
<reference evidence="12" key="1">
    <citation type="submission" date="2020-03" db="EMBL/GenBank/DDBJ databases">
        <authorList>
            <person name="Guo F."/>
        </authorList>
    </citation>
    <scope>NUCLEOTIDE SEQUENCE</scope>
    <source>
        <strain evidence="12">JCM 30134</strain>
    </source>
</reference>
<dbReference type="HAMAP" id="MF_00575">
    <property type="entry name" value="LpxH"/>
    <property type="match status" value="1"/>
</dbReference>
<evidence type="ECO:0000256" key="10">
    <source>
        <dbReference type="HAMAP-Rule" id="MF_00575"/>
    </source>
</evidence>
<keyword evidence="6 10" id="KW-0378">Hydrolase</keyword>
<organism evidence="12 13">
    <name type="scientific">Pseudomaricurvus hydrocarbonicus</name>
    <dbReference type="NCBI Taxonomy" id="1470433"/>
    <lineage>
        <taxon>Bacteria</taxon>
        <taxon>Pseudomonadati</taxon>
        <taxon>Pseudomonadota</taxon>
        <taxon>Gammaproteobacteria</taxon>
        <taxon>Cellvibrionales</taxon>
        <taxon>Cellvibrionaceae</taxon>
        <taxon>Pseudomaricurvus</taxon>
    </lineage>
</organism>
<feature type="domain" description="Calcineurin-like phosphoesterase" evidence="11">
    <location>
        <begin position="1"/>
        <end position="199"/>
    </location>
</feature>
<dbReference type="NCBIfam" id="NF003743">
    <property type="entry name" value="PRK05340.1"/>
    <property type="match status" value="1"/>
</dbReference>
<comment type="similarity">
    <text evidence="10">Belongs to the LpxH family.</text>
</comment>
<feature type="binding site" evidence="10">
    <location>
        <position position="167"/>
    </location>
    <ligand>
        <name>substrate</name>
    </ligand>
</feature>
<accession>A0A9E5JV26</accession>
<feature type="binding site" evidence="10">
    <location>
        <position position="8"/>
    </location>
    <ligand>
        <name>Mn(2+)</name>
        <dbReference type="ChEBI" id="CHEBI:29035"/>
        <label>1</label>
    </ligand>
</feature>
<dbReference type="Gene3D" id="3.60.21.10">
    <property type="match status" value="1"/>
</dbReference>
<keyword evidence="3 10" id="KW-0997">Cell inner membrane</keyword>
<comment type="subcellular location">
    <subcellularLocation>
        <location evidence="10">Cell inner membrane</location>
        <topology evidence="10">Peripheral membrane protein</topology>
        <orientation evidence="10">Cytoplasmic side</orientation>
    </subcellularLocation>
</comment>
<dbReference type="InterPro" id="IPR043461">
    <property type="entry name" value="LpxH-like"/>
</dbReference>
<dbReference type="GO" id="GO:0008758">
    <property type="term" value="F:UDP-2,3-diacylglucosamine hydrolase activity"/>
    <property type="evidence" value="ECO:0007669"/>
    <property type="project" value="UniProtKB-UniRule"/>
</dbReference>
<feature type="binding site" evidence="10">
    <location>
        <position position="122"/>
    </location>
    <ligand>
        <name>substrate</name>
    </ligand>
</feature>
<evidence type="ECO:0000256" key="3">
    <source>
        <dbReference type="ARBA" id="ARBA00022519"/>
    </source>
</evidence>
<evidence type="ECO:0000256" key="6">
    <source>
        <dbReference type="ARBA" id="ARBA00022801"/>
    </source>
</evidence>
<comment type="function">
    <text evidence="10">Hydrolyzes the pyrophosphate bond of UDP-2,3-diacylglucosamine to yield 2,3-diacylglucosamine 1-phosphate (lipid X) and UMP by catalyzing the attack of water at the alpha-P atom. Involved in the biosynthesis of lipid A, a phosphorylated glycolipid that anchors the lipopolysaccharide to the outer membrane of the cell.</text>
</comment>
<comment type="caution">
    <text evidence="12">The sequence shown here is derived from an EMBL/GenBank/DDBJ whole genome shotgun (WGS) entry which is preliminary data.</text>
</comment>
<evidence type="ECO:0000256" key="5">
    <source>
        <dbReference type="ARBA" id="ARBA00022723"/>
    </source>
</evidence>
<dbReference type="NCBIfam" id="TIGR01854">
    <property type="entry name" value="lipid_A_lpxH"/>
    <property type="match status" value="1"/>
</dbReference>
<evidence type="ECO:0000256" key="7">
    <source>
        <dbReference type="ARBA" id="ARBA00023098"/>
    </source>
</evidence>
<keyword evidence="13" id="KW-1185">Reference proteome</keyword>
<comment type="pathway">
    <text evidence="10">Glycolipid biosynthesis; lipid IV(A) biosynthesis; lipid IV(A) from (3R)-3-hydroxytetradecanoyl-[acyl-carrier-protein] and UDP-N-acetyl-alpha-D-glucosamine: step 4/6.</text>
</comment>
<dbReference type="InterPro" id="IPR010138">
    <property type="entry name" value="UDP-diacylglucosamine_Hdrlase"/>
</dbReference>
<dbReference type="GO" id="GO:0005737">
    <property type="term" value="C:cytoplasm"/>
    <property type="evidence" value="ECO:0007669"/>
    <property type="project" value="InterPro"/>
</dbReference>
<keyword evidence="4 10" id="KW-0441">Lipid A biosynthesis</keyword>
<evidence type="ECO:0000259" key="11">
    <source>
        <dbReference type="Pfam" id="PF00149"/>
    </source>
</evidence>
<feature type="binding site" evidence="10">
    <location>
        <position position="79"/>
    </location>
    <ligand>
        <name>Mn(2+)</name>
        <dbReference type="ChEBI" id="CHEBI:29035"/>
        <label>2</label>
    </ligand>
</feature>
<dbReference type="RefSeq" id="WP_167184295.1">
    <property type="nucleotide sequence ID" value="NZ_JAAONZ010000004.1"/>
</dbReference>
<dbReference type="CDD" id="cd07398">
    <property type="entry name" value="MPP_YbbF-LpxH"/>
    <property type="match status" value="1"/>
</dbReference>
<dbReference type="GO" id="GO:0009245">
    <property type="term" value="P:lipid A biosynthetic process"/>
    <property type="evidence" value="ECO:0007669"/>
    <property type="project" value="UniProtKB-UniRule"/>
</dbReference>
<feature type="binding site" evidence="10">
    <location>
        <position position="195"/>
    </location>
    <ligand>
        <name>substrate</name>
    </ligand>
</feature>
<dbReference type="SUPFAM" id="SSF56300">
    <property type="entry name" value="Metallo-dependent phosphatases"/>
    <property type="match status" value="1"/>
</dbReference>
<feature type="binding site" evidence="10">
    <location>
        <position position="114"/>
    </location>
    <ligand>
        <name>Mn(2+)</name>
        <dbReference type="ChEBI" id="CHEBI:29035"/>
        <label>2</label>
    </ligand>
</feature>
<feature type="binding site" evidence="10">
    <location>
        <begin position="79"/>
        <end position="80"/>
    </location>
    <ligand>
        <name>substrate</name>
    </ligand>
</feature>
<feature type="binding site" evidence="10">
    <location>
        <position position="41"/>
    </location>
    <ligand>
        <name>Mn(2+)</name>
        <dbReference type="ChEBI" id="CHEBI:29035"/>
        <label>1</label>
    </ligand>
</feature>
<evidence type="ECO:0000256" key="2">
    <source>
        <dbReference type="ARBA" id="ARBA00022516"/>
    </source>
</evidence>
<feature type="binding site" evidence="10">
    <location>
        <position position="197"/>
    </location>
    <ligand>
        <name>Mn(2+)</name>
        <dbReference type="ChEBI" id="CHEBI:29035"/>
        <label>1</label>
    </ligand>
</feature>
<dbReference type="AlphaFoldDB" id="A0A9E5JV26"/>
<evidence type="ECO:0000256" key="4">
    <source>
        <dbReference type="ARBA" id="ARBA00022556"/>
    </source>
</evidence>
<protein>
    <recommendedName>
        <fullName evidence="10">UDP-2,3-diacylglucosamine hydrolase</fullName>
        <ecNumber evidence="10">3.6.1.54</ecNumber>
    </recommendedName>
    <alternativeName>
        <fullName evidence="10">UDP-2,3-diacylglucosamine diphosphatase</fullName>
    </alternativeName>
</protein>
<dbReference type="GO" id="GO:0019897">
    <property type="term" value="C:extrinsic component of plasma membrane"/>
    <property type="evidence" value="ECO:0007669"/>
    <property type="project" value="UniProtKB-UniRule"/>
</dbReference>
<keyword evidence="1 10" id="KW-1003">Cell membrane</keyword>
<dbReference type="Pfam" id="PF00149">
    <property type="entry name" value="Metallophos"/>
    <property type="match status" value="1"/>
</dbReference>
<feature type="binding site" evidence="10">
    <location>
        <position position="164"/>
    </location>
    <ligand>
        <name>substrate</name>
    </ligand>
</feature>
<feature type="binding site" evidence="10">
    <location>
        <position position="195"/>
    </location>
    <ligand>
        <name>Mn(2+)</name>
        <dbReference type="ChEBI" id="CHEBI:29035"/>
        <label>2</label>
    </ligand>
</feature>
<feature type="binding site" evidence="10">
    <location>
        <position position="41"/>
    </location>
    <ligand>
        <name>Mn(2+)</name>
        <dbReference type="ChEBI" id="CHEBI:29035"/>
        <label>2</label>
    </ligand>
</feature>
<dbReference type="InterPro" id="IPR004843">
    <property type="entry name" value="Calcineurin-like_PHP"/>
</dbReference>
<keyword evidence="9 10" id="KW-0464">Manganese</keyword>
<evidence type="ECO:0000256" key="9">
    <source>
        <dbReference type="ARBA" id="ARBA00023211"/>
    </source>
</evidence>
<feature type="binding site" evidence="10">
    <location>
        <position position="160"/>
    </location>
    <ligand>
        <name>substrate</name>
    </ligand>
</feature>
<evidence type="ECO:0000313" key="13">
    <source>
        <dbReference type="Proteomes" id="UP000787472"/>
    </source>
</evidence>
<evidence type="ECO:0000313" key="12">
    <source>
        <dbReference type="EMBL" id="NHO65425.1"/>
    </source>
</evidence>
<feature type="binding site" evidence="10">
    <location>
        <position position="10"/>
    </location>
    <ligand>
        <name>Mn(2+)</name>
        <dbReference type="ChEBI" id="CHEBI:29035"/>
        <label>1</label>
    </ligand>
</feature>
<dbReference type="Proteomes" id="UP000787472">
    <property type="component" value="Unassembled WGS sequence"/>
</dbReference>
<name>A0A9E5JV26_9GAMM</name>